<keyword evidence="2" id="KW-0378">Hydrolase</keyword>
<proteinExistence type="predicted"/>
<dbReference type="PANTHER" id="PTHR43135:SF3">
    <property type="entry name" value="ALPHA-D-RIBOSE 1-METHYLPHOSPHONATE 5-TRIPHOSPHATE DIPHOSPHATASE"/>
    <property type="match status" value="1"/>
</dbReference>
<feature type="domain" description="Amidohydrolase-related" evidence="1">
    <location>
        <begin position="5"/>
        <end position="68"/>
    </location>
</feature>
<dbReference type="AlphaFoldDB" id="A0A1H5XFG5"/>
<name>A0A1H5XFG5_9BACT</name>
<dbReference type="InterPro" id="IPR006680">
    <property type="entry name" value="Amidohydro-rel"/>
</dbReference>
<reference evidence="3" key="1">
    <citation type="submission" date="2016-10" db="EMBL/GenBank/DDBJ databases">
        <authorList>
            <person name="Varghese N."/>
            <person name="Submissions S."/>
        </authorList>
    </citation>
    <scope>NUCLEOTIDE SEQUENCE [LARGE SCALE GENOMIC DNA]</scope>
    <source>
        <strain evidence="3">DSM 17298</strain>
    </source>
</reference>
<protein>
    <submittedName>
        <fullName evidence="2">Amidohydrolase family protein</fullName>
    </submittedName>
</protein>
<evidence type="ECO:0000259" key="1">
    <source>
        <dbReference type="Pfam" id="PF01979"/>
    </source>
</evidence>
<dbReference type="InterPro" id="IPR051781">
    <property type="entry name" value="Metallo-dep_Hydrolase"/>
</dbReference>
<accession>A0A1H5XFG5</accession>
<evidence type="ECO:0000313" key="3">
    <source>
        <dbReference type="Proteomes" id="UP000236736"/>
    </source>
</evidence>
<dbReference type="Gene3D" id="3.20.20.140">
    <property type="entry name" value="Metal-dependent hydrolases"/>
    <property type="match status" value="1"/>
</dbReference>
<evidence type="ECO:0000313" key="2">
    <source>
        <dbReference type="EMBL" id="SEG10170.1"/>
    </source>
</evidence>
<sequence>MYMTEVAMPNLEAIQSATLNAAQLLGIEDKPGTIEVGKIADIIAVSGNPEKDIKVMKDVIFVMKAGKIFKQ</sequence>
<dbReference type="SUPFAM" id="SSF51338">
    <property type="entry name" value="Composite domain of metallo-dependent hydrolases"/>
    <property type="match status" value="1"/>
</dbReference>
<gene>
    <name evidence="2" type="ORF">SAMN03080598_02487</name>
</gene>
<dbReference type="InterPro" id="IPR011059">
    <property type="entry name" value="Metal-dep_hydrolase_composite"/>
</dbReference>
<dbReference type="Proteomes" id="UP000236736">
    <property type="component" value="Unassembled WGS sequence"/>
</dbReference>
<dbReference type="Pfam" id="PF01979">
    <property type="entry name" value="Amidohydro_1"/>
    <property type="match status" value="1"/>
</dbReference>
<keyword evidence="3" id="KW-1185">Reference proteome</keyword>
<dbReference type="OrthoDB" id="9797498at2"/>
<organism evidence="2 3">
    <name type="scientific">Algoriphagus boritolerans DSM 17298 = JCM 18970</name>
    <dbReference type="NCBI Taxonomy" id="1120964"/>
    <lineage>
        <taxon>Bacteria</taxon>
        <taxon>Pseudomonadati</taxon>
        <taxon>Bacteroidota</taxon>
        <taxon>Cytophagia</taxon>
        <taxon>Cytophagales</taxon>
        <taxon>Cyclobacteriaceae</taxon>
        <taxon>Algoriphagus</taxon>
    </lineage>
</organism>
<dbReference type="Gene3D" id="2.30.40.10">
    <property type="entry name" value="Urease, subunit C, domain 1"/>
    <property type="match status" value="1"/>
</dbReference>
<dbReference type="GO" id="GO:0016810">
    <property type="term" value="F:hydrolase activity, acting on carbon-nitrogen (but not peptide) bonds"/>
    <property type="evidence" value="ECO:0007669"/>
    <property type="project" value="InterPro"/>
</dbReference>
<dbReference type="PANTHER" id="PTHR43135">
    <property type="entry name" value="ALPHA-D-RIBOSE 1-METHYLPHOSPHONATE 5-TRIPHOSPHATE DIPHOSPHATASE"/>
    <property type="match status" value="1"/>
</dbReference>
<dbReference type="RefSeq" id="WP_103925141.1">
    <property type="nucleotide sequence ID" value="NZ_BBFN01000021.1"/>
</dbReference>
<dbReference type="STRING" id="1120964.GCA_001313265_04106"/>
<dbReference type="EMBL" id="FNVR01000013">
    <property type="protein sequence ID" value="SEG10170.1"/>
    <property type="molecule type" value="Genomic_DNA"/>
</dbReference>